<dbReference type="SUPFAM" id="SSF81442">
    <property type="entry name" value="Cytochrome c oxidase subunit I-like"/>
    <property type="match status" value="1"/>
</dbReference>
<dbReference type="InterPro" id="IPR036927">
    <property type="entry name" value="Cyt_c_oxase-like_su1_sf"/>
</dbReference>
<feature type="transmembrane region" description="Helical" evidence="1">
    <location>
        <begin position="46"/>
        <end position="68"/>
    </location>
</feature>
<gene>
    <name evidence="2" type="ORF">O9570_29605</name>
</gene>
<accession>A0A9X3L7A0</accession>
<keyword evidence="1" id="KW-0472">Membrane</keyword>
<evidence type="ECO:0000313" key="2">
    <source>
        <dbReference type="EMBL" id="MCZ8405638.1"/>
    </source>
</evidence>
<evidence type="ECO:0000313" key="3">
    <source>
        <dbReference type="Proteomes" id="UP001141992"/>
    </source>
</evidence>
<evidence type="ECO:0000256" key="1">
    <source>
        <dbReference type="SAM" id="Phobius"/>
    </source>
</evidence>
<sequence>TIGVVLYIAAMWIAGVQQGLMWRDTAADGTLVYSFVEELKTRVPYYLIRLLGGTLYLSGIWIMAWNVWKTVSGAKAVNPAIPPDTAHAVGAPATA</sequence>
<dbReference type="Gene3D" id="1.20.210.10">
    <property type="entry name" value="Cytochrome c oxidase-like, subunit I domain"/>
    <property type="match status" value="1"/>
</dbReference>
<keyword evidence="1" id="KW-0812">Transmembrane</keyword>
<reference evidence="2" key="1">
    <citation type="submission" date="2022-12" db="EMBL/GenBank/DDBJ databases">
        <authorList>
            <person name="Voronina O.L."/>
            <person name="Kunda M.S."/>
            <person name="Ryzhova N."/>
            <person name="Aksenova E.I."/>
        </authorList>
    </citation>
    <scope>NUCLEOTIDE SEQUENCE</scope>
    <source>
        <strain evidence="2">SCCH136:Ach223948</strain>
    </source>
</reference>
<protein>
    <submittedName>
        <fullName evidence="2">Cytochrome C oxidase Cbb3</fullName>
    </submittedName>
</protein>
<organism evidence="2 3">
    <name type="scientific">Alcaligenes xylosoxydans xylosoxydans</name>
    <name type="common">Achromobacter xylosoxidans</name>
    <dbReference type="NCBI Taxonomy" id="85698"/>
    <lineage>
        <taxon>Bacteria</taxon>
        <taxon>Pseudomonadati</taxon>
        <taxon>Pseudomonadota</taxon>
        <taxon>Betaproteobacteria</taxon>
        <taxon>Burkholderiales</taxon>
        <taxon>Alcaligenaceae</taxon>
        <taxon>Achromobacter</taxon>
    </lineage>
</organism>
<comment type="caution">
    <text evidence="2">The sequence shown here is derived from an EMBL/GenBank/DDBJ whole genome shotgun (WGS) entry which is preliminary data.</text>
</comment>
<dbReference type="Proteomes" id="UP001141992">
    <property type="component" value="Unassembled WGS sequence"/>
</dbReference>
<keyword evidence="1" id="KW-1133">Transmembrane helix</keyword>
<name>A0A9X3L7A0_ALCXX</name>
<feature type="non-terminal residue" evidence="2">
    <location>
        <position position="1"/>
    </location>
</feature>
<dbReference type="EMBL" id="JAPZVI010000046">
    <property type="protein sequence ID" value="MCZ8405638.1"/>
    <property type="molecule type" value="Genomic_DNA"/>
</dbReference>
<proteinExistence type="predicted"/>
<dbReference type="AlphaFoldDB" id="A0A9X3L7A0"/>